<dbReference type="EMBL" id="FNFE01000001">
    <property type="protein sequence ID" value="SDJ41895.1"/>
    <property type="molecule type" value="Genomic_DNA"/>
</dbReference>
<keyword evidence="3" id="KW-1185">Reference proteome</keyword>
<proteinExistence type="predicted"/>
<dbReference type="STRING" id="1095776.SAMN04515672_0500"/>
<accession>A0A1G8TLZ1</accession>
<evidence type="ECO:0000313" key="3">
    <source>
        <dbReference type="Proteomes" id="UP000198882"/>
    </source>
</evidence>
<gene>
    <name evidence="2" type="ORF">SAMN04515672_0500</name>
</gene>
<reference evidence="3" key="1">
    <citation type="submission" date="2016-10" db="EMBL/GenBank/DDBJ databases">
        <authorList>
            <person name="Varghese N."/>
            <person name="Submissions S."/>
        </authorList>
    </citation>
    <scope>NUCLEOTIDE SEQUENCE [LARGE SCALE GENOMIC DNA]</scope>
    <source>
        <strain evidence="3">B4,CECT 8067,JCM 17497</strain>
    </source>
</reference>
<name>A0A1G8TLZ1_9EURY</name>
<organism evidence="2 3">
    <name type="scientific">Natronorubrum texcoconense</name>
    <dbReference type="NCBI Taxonomy" id="1095776"/>
    <lineage>
        <taxon>Archaea</taxon>
        <taxon>Methanobacteriati</taxon>
        <taxon>Methanobacteriota</taxon>
        <taxon>Stenosarchaea group</taxon>
        <taxon>Halobacteria</taxon>
        <taxon>Halobacteriales</taxon>
        <taxon>Natrialbaceae</taxon>
        <taxon>Natronorubrum</taxon>
    </lineage>
</organism>
<keyword evidence="1" id="KW-1133">Transmembrane helix</keyword>
<feature type="transmembrane region" description="Helical" evidence="1">
    <location>
        <begin position="44"/>
        <end position="63"/>
    </location>
</feature>
<evidence type="ECO:0000313" key="2">
    <source>
        <dbReference type="EMBL" id="SDJ41895.1"/>
    </source>
</evidence>
<dbReference type="AlphaFoldDB" id="A0A1G8TLZ1"/>
<dbReference type="RefSeq" id="WP_090303031.1">
    <property type="nucleotide sequence ID" value="NZ_FNFE01000001.1"/>
</dbReference>
<evidence type="ECO:0000256" key="1">
    <source>
        <dbReference type="SAM" id="Phobius"/>
    </source>
</evidence>
<keyword evidence="1" id="KW-0812">Transmembrane</keyword>
<keyword evidence="1" id="KW-0472">Membrane</keyword>
<dbReference type="Proteomes" id="UP000198882">
    <property type="component" value="Unassembled WGS sequence"/>
</dbReference>
<protein>
    <submittedName>
        <fullName evidence="2">Uncharacterized protein</fullName>
    </submittedName>
</protein>
<sequence length="74" mass="8052">MNVNVPVDRLLIMLVVATGFAVVGGGWAAALVHAEATGIEEIGLRVGIGALFFLILLSFWYLFSRMDDETVRND</sequence>